<evidence type="ECO:0000313" key="2">
    <source>
        <dbReference type="EMBL" id="MBX33937.1"/>
    </source>
</evidence>
<keyword evidence="1" id="KW-0732">Signal</keyword>
<dbReference type="AlphaFoldDB" id="A0A2P2MUN6"/>
<accession>A0A2P2MUN6</accession>
<proteinExistence type="predicted"/>
<sequence>MALLFLLFLFISYLSLIVENPHIVCPDRISIFFCFTPRNFSSAGLGQNSRASTSISSIAKMCSSSLICLLAVIVASRENR</sequence>
<organism evidence="2">
    <name type="scientific">Rhizophora mucronata</name>
    <name type="common">Asiatic mangrove</name>
    <dbReference type="NCBI Taxonomy" id="61149"/>
    <lineage>
        <taxon>Eukaryota</taxon>
        <taxon>Viridiplantae</taxon>
        <taxon>Streptophyta</taxon>
        <taxon>Embryophyta</taxon>
        <taxon>Tracheophyta</taxon>
        <taxon>Spermatophyta</taxon>
        <taxon>Magnoliopsida</taxon>
        <taxon>eudicotyledons</taxon>
        <taxon>Gunneridae</taxon>
        <taxon>Pentapetalae</taxon>
        <taxon>rosids</taxon>
        <taxon>fabids</taxon>
        <taxon>Malpighiales</taxon>
        <taxon>Rhizophoraceae</taxon>
        <taxon>Rhizophora</taxon>
    </lineage>
</organism>
<protein>
    <submittedName>
        <fullName evidence="2">Ycf1</fullName>
    </submittedName>
</protein>
<evidence type="ECO:0000256" key="1">
    <source>
        <dbReference type="SAM" id="SignalP"/>
    </source>
</evidence>
<name>A0A2P2MUN6_RHIMU</name>
<feature type="chain" id="PRO_5015188558" evidence="1">
    <location>
        <begin position="18"/>
        <end position="80"/>
    </location>
</feature>
<feature type="signal peptide" evidence="1">
    <location>
        <begin position="1"/>
        <end position="17"/>
    </location>
</feature>
<dbReference type="EMBL" id="GGEC01053453">
    <property type="protein sequence ID" value="MBX33937.1"/>
    <property type="molecule type" value="Transcribed_RNA"/>
</dbReference>
<reference evidence="2" key="1">
    <citation type="submission" date="2018-02" db="EMBL/GenBank/DDBJ databases">
        <title>Rhizophora mucronata_Transcriptome.</title>
        <authorList>
            <person name="Meera S.P."/>
            <person name="Sreeshan A."/>
            <person name="Augustine A."/>
        </authorList>
    </citation>
    <scope>NUCLEOTIDE SEQUENCE</scope>
    <source>
        <tissue evidence="2">Leaf</tissue>
    </source>
</reference>